<keyword evidence="3" id="KW-0732">Signal</keyword>
<evidence type="ECO:0000313" key="6">
    <source>
        <dbReference type="Proteomes" id="UP000298656"/>
    </source>
</evidence>
<reference evidence="5 6" key="1">
    <citation type="submission" date="2019-05" db="EMBL/GenBank/DDBJ databases">
        <title>Burkholderia sp. DHOD12, isolated from subtropical forest soil.</title>
        <authorList>
            <person name="Gao Z.-H."/>
            <person name="Qiu L.-H."/>
        </authorList>
    </citation>
    <scope>NUCLEOTIDE SEQUENCE [LARGE SCALE GENOMIC DNA]</scope>
    <source>
        <strain evidence="5 6">DHOD12</strain>
    </source>
</reference>
<gene>
    <name evidence="5" type="ORF">FAZ95_35760</name>
</gene>
<dbReference type="Pfam" id="PF13407">
    <property type="entry name" value="Peripla_BP_4"/>
    <property type="match status" value="1"/>
</dbReference>
<dbReference type="OrthoDB" id="250606at2"/>
<name>A0A4P8IY25_9BURK</name>
<keyword evidence="6" id="KW-1185">Reference proteome</keyword>
<dbReference type="InterPro" id="IPR028082">
    <property type="entry name" value="Peripla_BP_I"/>
</dbReference>
<dbReference type="GO" id="GO:0030313">
    <property type="term" value="C:cell envelope"/>
    <property type="evidence" value="ECO:0007669"/>
    <property type="project" value="UniProtKB-SubCell"/>
</dbReference>
<dbReference type="EMBL" id="CP040078">
    <property type="protein sequence ID" value="QCP54318.1"/>
    <property type="molecule type" value="Genomic_DNA"/>
</dbReference>
<evidence type="ECO:0000259" key="4">
    <source>
        <dbReference type="Pfam" id="PF13407"/>
    </source>
</evidence>
<dbReference type="PANTHER" id="PTHR46847:SF1">
    <property type="entry name" value="D-ALLOSE-BINDING PERIPLASMIC PROTEIN-RELATED"/>
    <property type="match status" value="1"/>
</dbReference>
<evidence type="ECO:0000256" key="2">
    <source>
        <dbReference type="ARBA" id="ARBA00007639"/>
    </source>
</evidence>
<evidence type="ECO:0000256" key="1">
    <source>
        <dbReference type="ARBA" id="ARBA00004196"/>
    </source>
</evidence>
<evidence type="ECO:0000313" key="5">
    <source>
        <dbReference type="EMBL" id="QCP54318.1"/>
    </source>
</evidence>
<proteinExistence type="inferred from homology"/>
<feature type="domain" description="Periplasmic binding protein" evidence="4">
    <location>
        <begin position="27"/>
        <end position="281"/>
    </location>
</feature>
<accession>A0A4P8IY25</accession>
<dbReference type="Proteomes" id="UP000298656">
    <property type="component" value="Chromosome 2"/>
</dbReference>
<protein>
    <submittedName>
        <fullName evidence="5">Sugar ABC transporter substrate-binding protein</fullName>
    </submittedName>
</protein>
<dbReference type="PANTHER" id="PTHR46847">
    <property type="entry name" value="D-ALLOSE-BINDING PERIPLASMIC PROTEIN-RELATED"/>
    <property type="match status" value="1"/>
</dbReference>
<organism evidence="5 6">
    <name type="scientific">Trinickia violacea</name>
    <dbReference type="NCBI Taxonomy" id="2571746"/>
    <lineage>
        <taxon>Bacteria</taxon>
        <taxon>Pseudomonadati</taxon>
        <taxon>Pseudomonadota</taxon>
        <taxon>Betaproteobacteria</taxon>
        <taxon>Burkholderiales</taxon>
        <taxon>Burkholderiaceae</taxon>
        <taxon>Trinickia</taxon>
    </lineage>
</organism>
<dbReference type="KEGG" id="tvl:FAZ95_35760"/>
<sequence length="318" mass="33901">MSAWALNGYDDPQRAGYYDALKGKRVVFIPLGMGLDLTQAWAAEMKKQADLLGYKFEVRDPNWSTEAGAQALTQAITEKPDILIVQNPDIQVYSNLLKRAQAAGIYVVQINLKSVTQTEAFVGPDWVEIGKTLANLAVDKCSPAHGGNGKIAITQLTLTAASNVYQNKGIQDVLAQHPEMKVVSEQSADTDASKARAITATVLQQNPDVCAVIGGWDGQDIGSAAAVKQAGKTGKVAVITSGGGERSMCDKVTDGTFSSYISYNAAGQGRDLNDMIRYLLQVKPAPGKTKGQLFSGLTVITKANVDSSPACYALKDIR</sequence>
<dbReference type="AlphaFoldDB" id="A0A4P8IY25"/>
<dbReference type="Gene3D" id="3.40.50.2300">
    <property type="match status" value="2"/>
</dbReference>
<dbReference type="SUPFAM" id="SSF53822">
    <property type="entry name" value="Periplasmic binding protein-like I"/>
    <property type="match status" value="1"/>
</dbReference>
<dbReference type="InterPro" id="IPR025997">
    <property type="entry name" value="SBP_2_dom"/>
</dbReference>
<dbReference type="RefSeq" id="WP_137337086.1">
    <property type="nucleotide sequence ID" value="NZ_CP040078.1"/>
</dbReference>
<evidence type="ECO:0000256" key="3">
    <source>
        <dbReference type="ARBA" id="ARBA00022729"/>
    </source>
</evidence>
<comment type="subcellular location">
    <subcellularLocation>
        <location evidence="1">Cell envelope</location>
    </subcellularLocation>
</comment>
<dbReference type="CDD" id="cd01536">
    <property type="entry name" value="PBP1_ABC_sugar_binding-like"/>
    <property type="match status" value="1"/>
</dbReference>
<dbReference type="GO" id="GO:0030246">
    <property type="term" value="F:carbohydrate binding"/>
    <property type="evidence" value="ECO:0007669"/>
    <property type="project" value="UniProtKB-ARBA"/>
</dbReference>
<comment type="similarity">
    <text evidence="2">Belongs to the bacterial solute-binding protein 2 family.</text>
</comment>